<sequence length="169" mass="18820">MKNFKLYATLIFIVTLASCVRDNKQETQDVADSISSDVSSTATETTTTHAELKELPWLAEVDTVSLNISLKRNNQVSTQNLDAKNVIQIINKKYPENQLVWKKKSNDTAYVNIPDAFYLTQSSGSLGARIFLAESTFSITEIPGIKVVYFDFEAGDHASPGAYQRADFK</sequence>
<dbReference type="AlphaFoldDB" id="A0A7K0FU01"/>
<gene>
    <name evidence="1" type="ORF">GJJ64_16610</name>
</gene>
<comment type="caution">
    <text evidence="1">The sequence shown here is derived from an EMBL/GenBank/DDBJ whole genome shotgun (WGS) entry which is preliminary data.</text>
</comment>
<name>A0A7K0FU01_9SPHI</name>
<dbReference type="PROSITE" id="PS51257">
    <property type="entry name" value="PROKAR_LIPOPROTEIN"/>
    <property type="match status" value="1"/>
</dbReference>
<keyword evidence="2" id="KW-1185">Reference proteome</keyword>
<dbReference type="Proteomes" id="UP000462931">
    <property type="component" value="Unassembled WGS sequence"/>
</dbReference>
<evidence type="ECO:0000313" key="2">
    <source>
        <dbReference type="Proteomes" id="UP000462931"/>
    </source>
</evidence>
<protein>
    <submittedName>
        <fullName evidence="1">Uncharacterized protein</fullName>
    </submittedName>
</protein>
<organism evidence="1 2">
    <name type="scientific">Pedobacter puniceum</name>
    <dbReference type="NCBI Taxonomy" id="2666136"/>
    <lineage>
        <taxon>Bacteria</taxon>
        <taxon>Pseudomonadati</taxon>
        <taxon>Bacteroidota</taxon>
        <taxon>Sphingobacteriia</taxon>
        <taxon>Sphingobacteriales</taxon>
        <taxon>Sphingobacteriaceae</taxon>
        <taxon>Pedobacter</taxon>
    </lineage>
</organism>
<proteinExistence type="predicted"/>
<accession>A0A7K0FU01</accession>
<dbReference type="EMBL" id="WKJI01000008">
    <property type="protein sequence ID" value="MRX48820.1"/>
    <property type="molecule type" value="Genomic_DNA"/>
</dbReference>
<dbReference type="RefSeq" id="WP_154288879.1">
    <property type="nucleotide sequence ID" value="NZ_WKJI01000008.1"/>
</dbReference>
<evidence type="ECO:0000313" key="1">
    <source>
        <dbReference type="EMBL" id="MRX48820.1"/>
    </source>
</evidence>
<reference evidence="1 2" key="1">
    <citation type="submission" date="2019-11" db="EMBL/GenBank/DDBJ databases">
        <authorList>
            <person name="Cheng Q."/>
            <person name="Yang Z."/>
        </authorList>
    </citation>
    <scope>NUCLEOTIDE SEQUENCE [LARGE SCALE GENOMIC DNA]</scope>
    <source>
        <strain evidence="1 2">HX-22-1</strain>
    </source>
</reference>